<dbReference type="Pfam" id="PF07717">
    <property type="entry name" value="OB_NTP_bind"/>
    <property type="match status" value="1"/>
</dbReference>
<evidence type="ECO:0000313" key="11">
    <source>
        <dbReference type="EMBL" id="KAK9505929.1"/>
    </source>
</evidence>
<protein>
    <recommendedName>
        <fullName evidence="1">RNA helicase</fullName>
        <ecNumber evidence="1">3.6.4.13</ecNumber>
    </recommendedName>
</protein>
<keyword evidence="3" id="KW-0378">Hydrolase</keyword>
<dbReference type="PANTHER" id="PTHR18934:SF237">
    <property type="entry name" value="ATP-DEPENDENT DNA_RNA HELICASE DHX36"/>
    <property type="match status" value="1"/>
</dbReference>
<dbReference type="EC" id="3.6.4.13" evidence="1"/>
<evidence type="ECO:0000256" key="4">
    <source>
        <dbReference type="ARBA" id="ARBA00022806"/>
    </source>
</evidence>
<dbReference type="GO" id="GO:0005634">
    <property type="term" value="C:nucleus"/>
    <property type="evidence" value="ECO:0007669"/>
    <property type="project" value="TreeGrafter"/>
</dbReference>
<dbReference type="PANTHER" id="PTHR18934">
    <property type="entry name" value="ATP-DEPENDENT RNA HELICASE"/>
    <property type="match status" value="1"/>
</dbReference>
<comment type="similarity">
    <text evidence="7">Belongs to the DExH box helicase family.</text>
</comment>
<dbReference type="PROSITE" id="PS51192">
    <property type="entry name" value="HELICASE_ATP_BIND_1"/>
    <property type="match status" value="1"/>
</dbReference>
<dbReference type="PROSITE" id="PS00690">
    <property type="entry name" value="DEAH_ATP_HELICASE"/>
    <property type="match status" value="1"/>
</dbReference>
<dbReference type="SUPFAM" id="SSF52540">
    <property type="entry name" value="P-loop containing nucleoside triphosphate hydrolases"/>
    <property type="match status" value="1"/>
</dbReference>
<evidence type="ECO:0000256" key="2">
    <source>
        <dbReference type="ARBA" id="ARBA00022741"/>
    </source>
</evidence>
<evidence type="ECO:0000256" key="8">
    <source>
        <dbReference type="SAM" id="MobiDB-lite"/>
    </source>
</evidence>
<dbReference type="PROSITE" id="PS51194">
    <property type="entry name" value="HELICASE_CTER"/>
    <property type="match status" value="1"/>
</dbReference>
<dbReference type="AlphaFoldDB" id="A0AAW1DBN7"/>
<dbReference type="Proteomes" id="UP001461498">
    <property type="component" value="Unassembled WGS sequence"/>
</dbReference>
<dbReference type="GO" id="GO:0003724">
    <property type="term" value="F:RNA helicase activity"/>
    <property type="evidence" value="ECO:0007669"/>
    <property type="project" value="UniProtKB-EC"/>
</dbReference>
<dbReference type="Pfam" id="PF00270">
    <property type="entry name" value="DEAD"/>
    <property type="match status" value="1"/>
</dbReference>
<gene>
    <name evidence="11" type="ORF">O3M35_009886</name>
</gene>
<dbReference type="FunFam" id="3.40.50.300:FF:000526">
    <property type="entry name" value="DExH-box ATP-dependent RNA helicase DExH3"/>
    <property type="match status" value="1"/>
</dbReference>
<dbReference type="InterPro" id="IPR001650">
    <property type="entry name" value="Helicase_C-like"/>
</dbReference>
<organism evidence="11 12">
    <name type="scientific">Rhynocoris fuscipes</name>
    <dbReference type="NCBI Taxonomy" id="488301"/>
    <lineage>
        <taxon>Eukaryota</taxon>
        <taxon>Metazoa</taxon>
        <taxon>Ecdysozoa</taxon>
        <taxon>Arthropoda</taxon>
        <taxon>Hexapoda</taxon>
        <taxon>Insecta</taxon>
        <taxon>Pterygota</taxon>
        <taxon>Neoptera</taxon>
        <taxon>Paraneoptera</taxon>
        <taxon>Hemiptera</taxon>
        <taxon>Heteroptera</taxon>
        <taxon>Panheteroptera</taxon>
        <taxon>Cimicomorpha</taxon>
        <taxon>Reduviidae</taxon>
        <taxon>Harpactorinae</taxon>
        <taxon>Harpactorini</taxon>
        <taxon>Rhynocoris</taxon>
    </lineage>
</organism>
<evidence type="ECO:0000256" key="3">
    <source>
        <dbReference type="ARBA" id="ARBA00022801"/>
    </source>
</evidence>
<dbReference type="SMART" id="SM00487">
    <property type="entry name" value="DEXDc"/>
    <property type="match status" value="1"/>
</dbReference>
<dbReference type="SMART" id="SM00847">
    <property type="entry name" value="HA2"/>
    <property type="match status" value="1"/>
</dbReference>
<name>A0AAW1DBN7_9HEMI</name>
<evidence type="ECO:0000256" key="5">
    <source>
        <dbReference type="ARBA" id="ARBA00022840"/>
    </source>
</evidence>
<reference evidence="11 12" key="1">
    <citation type="submission" date="2022-12" db="EMBL/GenBank/DDBJ databases">
        <title>Chromosome-level genome assembly of true bugs.</title>
        <authorList>
            <person name="Ma L."/>
            <person name="Li H."/>
        </authorList>
    </citation>
    <scope>NUCLEOTIDE SEQUENCE [LARGE SCALE GENOMIC DNA]</scope>
    <source>
        <strain evidence="11">Lab_2022b</strain>
    </source>
</reference>
<dbReference type="Pfam" id="PF00271">
    <property type="entry name" value="Helicase_C"/>
    <property type="match status" value="1"/>
</dbReference>
<dbReference type="Gene3D" id="3.40.50.300">
    <property type="entry name" value="P-loop containing nucleotide triphosphate hydrolases"/>
    <property type="match status" value="2"/>
</dbReference>
<dbReference type="InterPro" id="IPR027417">
    <property type="entry name" value="P-loop_NTPase"/>
</dbReference>
<dbReference type="CDD" id="cd18791">
    <property type="entry name" value="SF2_C_RHA"/>
    <property type="match status" value="1"/>
</dbReference>
<dbReference type="InterPro" id="IPR048333">
    <property type="entry name" value="HA2_WH"/>
</dbReference>
<feature type="region of interest" description="Disordered" evidence="8">
    <location>
        <begin position="989"/>
        <end position="1014"/>
    </location>
</feature>
<evidence type="ECO:0000313" key="12">
    <source>
        <dbReference type="Proteomes" id="UP001461498"/>
    </source>
</evidence>
<sequence length="1014" mass="116335">MSDALIKARRAAARAESFAAMQRAEHQGQFAKLNNMNNVMFTEQELSLPQPPPYLRGKLLGLWHREKGKMRTKTKKEGKDESWLLKRGKKMMLTLPLELPEGKENQIRKILTRISTETPPSVANIRCGSSSTMESARAKYQHIGESAFKDNFLKLICGSISDKINMGIQICKLQNDHALNQKYRFMEECKRNDYRVRNMLQFRRRLPACNKRYEIINAIRHNNVILVSGETGCGKTTQVPQFILEEEIMNNRGSTCHIVCTQPRRISAISMADRVADERGERCGESVGYQIRLEKLPPRSSGSILFCTTGVLLQIMNSDPFLTNVSHVILDEIHERDTISDFVIAVLKDIVPSRPDLKVILMSATLNADQFSRYFNNCPTVHIPGFTFPVREFYLEDVYNMLRYPVMNVSRANLIRERKKMSPEELRKERAVDTYIDHLERNRMYPPNVISNLRCTVSTELNIPLIRDLIKFISYNQAPGGILVFLPGWDKISALNKSMNESHCFPPNRFVIIPVHSMMPTASQKEIFRRPPPGVRKIVLATNIAETSITIDDIVYVIDTGKIKIKMFELDHNISTLREHWVSQANSRQRRGRAGRVQEGVCFHLYPKGREQVLDPYQLPEMMRIRLEEVILQAKVLQVGKIGPFLQKVIDPPDPRAVEISLELLTAMNAVDEDEQLTPLGYHLAQLPVDPQAGKMMLLAAMFGCLDPIASIASSISFKDPFVCPLGQERNLDKIKKDLDFGRRSDHLLIAHIITQWEIALKRGKSREFAKQFFISSNIIELLREMKQQFAQHLYQMNFIVDSNVKNEHANINSNNLGLIKAIICSGLYPNVAIVKTKVKKRQDRRSTVTMYTMEDGKISLHPKSVNSGVTKFESSFLVYYMKLKSTGIFLHDCTLIYPLALIFFCHNLTLEDNDNHKKTIVVNKHIKFHCKESTAYLIQELRAWLDWLLEYKVSHPGVTNWNSTSDEYLILSAIIELISTEHKMYYSYDEEDAENEDEEDEEDDDSDLSESEN</sequence>
<dbReference type="InterPro" id="IPR002464">
    <property type="entry name" value="DNA/RNA_helicase_DEAH_CS"/>
</dbReference>
<dbReference type="InterPro" id="IPR059023">
    <property type="entry name" value="RNA_hel_CTD"/>
</dbReference>
<dbReference type="GO" id="GO:0051880">
    <property type="term" value="F:G-quadruplex DNA binding"/>
    <property type="evidence" value="ECO:0007669"/>
    <property type="project" value="TreeGrafter"/>
</dbReference>
<dbReference type="GO" id="GO:0003678">
    <property type="term" value="F:DNA helicase activity"/>
    <property type="evidence" value="ECO:0007669"/>
    <property type="project" value="TreeGrafter"/>
</dbReference>
<feature type="domain" description="Helicase ATP-binding" evidence="9">
    <location>
        <begin position="216"/>
        <end position="384"/>
    </location>
</feature>
<keyword evidence="12" id="KW-1185">Reference proteome</keyword>
<dbReference type="GO" id="GO:0016787">
    <property type="term" value="F:hydrolase activity"/>
    <property type="evidence" value="ECO:0007669"/>
    <property type="project" value="UniProtKB-KW"/>
</dbReference>
<dbReference type="InterPro" id="IPR014001">
    <property type="entry name" value="Helicase_ATP-bd"/>
</dbReference>
<dbReference type="InterPro" id="IPR011709">
    <property type="entry name" value="DEAD-box_helicase_OB_fold"/>
</dbReference>
<evidence type="ECO:0000259" key="9">
    <source>
        <dbReference type="PROSITE" id="PS51192"/>
    </source>
</evidence>
<comment type="caution">
    <text evidence="11">The sequence shown here is derived from an EMBL/GenBank/DDBJ whole genome shotgun (WGS) entry which is preliminary data.</text>
</comment>
<dbReference type="Pfam" id="PF04408">
    <property type="entry name" value="WHD_HA2"/>
    <property type="match status" value="1"/>
</dbReference>
<dbReference type="EMBL" id="JAPXFL010000006">
    <property type="protein sequence ID" value="KAK9505929.1"/>
    <property type="molecule type" value="Genomic_DNA"/>
</dbReference>
<keyword evidence="4" id="KW-0347">Helicase</keyword>
<dbReference type="InterPro" id="IPR011545">
    <property type="entry name" value="DEAD/DEAH_box_helicase_dom"/>
</dbReference>
<keyword evidence="5" id="KW-0067">ATP-binding</keyword>
<dbReference type="SMART" id="SM00490">
    <property type="entry name" value="HELICc"/>
    <property type="match status" value="1"/>
</dbReference>
<dbReference type="Gene3D" id="1.20.120.1080">
    <property type="match status" value="1"/>
</dbReference>
<keyword evidence="2" id="KW-0547">Nucleotide-binding</keyword>
<dbReference type="Pfam" id="PF21010">
    <property type="entry name" value="HA2_C"/>
    <property type="match status" value="1"/>
</dbReference>
<keyword evidence="6" id="KW-0694">RNA-binding</keyword>
<evidence type="ECO:0000256" key="7">
    <source>
        <dbReference type="ARBA" id="ARBA00060772"/>
    </source>
</evidence>
<evidence type="ECO:0000256" key="1">
    <source>
        <dbReference type="ARBA" id="ARBA00012552"/>
    </source>
</evidence>
<accession>A0AAW1DBN7</accession>
<dbReference type="GO" id="GO:0002151">
    <property type="term" value="F:G-quadruplex RNA binding"/>
    <property type="evidence" value="ECO:0007669"/>
    <property type="project" value="TreeGrafter"/>
</dbReference>
<evidence type="ECO:0000256" key="6">
    <source>
        <dbReference type="ARBA" id="ARBA00022884"/>
    </source>
</evidence>
<dbReference type="GO" id="GO:0005737">
    <property type="term" value="C:cytoplasm"/>
    <property type="evidence" value="ECO:0007669"/>
    <property type="project" value="TreeGrafter"/>
</dbReference>
<evidence type="ECO:0000259" key="10">
    <source>
        <dbReference type="PROSITE" id="PS51194"/>
    </source>
</evidence>
<dbReference type="Pfam" id="PF26026">
    <property type="entry name" value="RNA_hel_CTD"/>
    <property type="match status" value="1"/>
</dbReference>
<dbReference type="GO" id="GO:0005524">
    <property type="term" value="F:ATP binding"/>
    <property type="evidence" value="ECO:0007669"/>
    <property type="project" value="UniProtKB-KW"/>
</dbReference>
<dbReference type="InterPro" id="IPR007502">
    <property type="entry name" value="Helicase-assoc_dom"/>
</dbReference>
<feature type="domain" description="Helicase C-terminal" evidence="10">
    <location>
        <begin position="465"/>
        <end position="638"/>
    </location>
</feature>
<dbReference type="FunFam" id="1.20.120.1080:FF:000002">
    <property type="entry name" value="Putative ATP-dependent RNA helicase DHX36"/>
    <property type="match status" value="1"/>
</dbReference>
<proteinExistence type="inferred from homology"/>